<gene>
    <name evidence="2" type="ORF">NCTC13492_01752</name>
    <name evidence="1" type="ORF">SAMN05421542_2939</name>
</gene>
<organism evidence="2 4">
    <name type="scientific">Chryseobacterium jejuense</name>
    <dbReference type="NCBI Taxonomy" id="445960"/>
    <lineage>
        <taxon>Bacteria</taxon>
        <taxon>Pseudomonadati</taxon>
        <taxon>Bacteroidota</taxon>
        <taxon>Flavobacteriia</taxon>
        <taxon>Flavobacteriales</taxon>
        <taxon>Weeksellaceae</taxon>
        <taxon>Chryseobacterium group</taxon>
        <taxon>Chryseobacterium</taxon>
    </lineage>
</organism>
<dbReference type="AlphaFoldDB" id="A0A2X2XP62"/>
<evidence type="ECO:0000313" key="2">
    <source>
        <dbReference type="EMBL" id="SQB28220.1"/>
    </source>
</evidence>
<evidence type="ECO:0008006" key="5">
    <source>
        <dbReference type="Google" id="ProtNLM"/>
    </source>
</evidence>
<dbReference type="Proteomes" id="UP000199426">
    <property type="component" value="Unassembled WGS sequence"/>
</dbReference>
<dbReference type="Proteomes" id="UP000251670">
    <property type="component" value="Unassembled WGS sequence"/>
</dbReference>
<evidence type="ECO:0000313" key="3">
    <source>
        <dbReference type="Proteomes" id="UP000199426"/>
    </source>
</evidence>
<reference evidence="1 3" key="1">
    <citation type="submission" date="2016-10" db="EMBL/GenBank/DDBJ databases">
        <authorList>
            <person name="Varghese N."/>
            <person name="Submissions S."/>
        </authorList>
    </citation>
    <scope>NUCLEOTIDE SEQUENCE [LARGE SCALE GENOMIC DNA]</scope>
    <source>
        <strain evidence="1 3">DSM 19299</strain>
    </source>
</reference>
<dbReference type="EMBL" id="FNEG01000004">
    <property type="protein sequence ID" value="SDJ18471.1"/>
    <property type="molecule type" value="Genomic_DNA"/>
</dbReference>
<evidence type="ECO:0000313" key="4">
    <source>
        <dbReference type="Proteomes" id="UP000251670"/>
    </source>
</evidence>
<proteinExistence type="predicted"/>
<protein>
    <recommendedName>
        <fullName evidence="5">YD repeat (Two copies)</fullName>
    </recommendedName>
</protein>
<dbReference type="RefSeq" id="WP_089737178.1">
    <property type="nucleotide sequence ID" value="NZ_FNEG01000004.1"/>
</dbReference>
<evidence type="ECO:0000313" key="1">
    <source>
        <dbReference type="EMBL" id="SDJ18471.1"/>
    </source>
</evidence>
<dbReference type="EMBL" id="UAWB01000002">
    <property type="protein sequence ID" value="SQB28220.1"/>
    <property type="molecule type" value="Genomic_DNA"/>
</dbReference>
<reference evidence="2 4" key="2">
    <citation type="submission" date="2018-06" db="EMBL/GenBank/DDBJ databases">
        <authorList>
            <consortium name="Pathogen Informatics"/>
            <person name="Doyle S."/>
        </authorList>
    </citation>
    <scope>NUCLEOTIDE SEQUENCE [LARGE SCALE GENOMIC DNA]</scope>
    <source>
        <strain evidence="2 4">NCTC13492</strain>
    </source>
</reference>
<dbReference type="OrthoDB" id="1273664at2"/>
<accession>A0A2X2XP62</accession>
<sequence length="277" mass="31394">MKNYLFLGMMGAALLCNSCSGNDDNDTINNPEPKRLLSKVTSVYYSNPTQPNTSVVTYNYNSQRQLINVLSQGRTTSFEYDTTGKLSKTNYYNTDGTIAYYTIWTYNGSQLTTIKSIYPDSNNNTTKVYTYNNDKVTATSLCFSSNCTIPSTSSYTYNGDNVSTEILFSDNIGGASTIKREFSYDNKINPYSLTNTYFRTYLAGTQFLSQNNYTSEKISRKDSEGNWVQIQHITYEIQYNNAQLPSKVIGKDANGNTLIEYNYEYITLQKQYTTFPG</sequence>
<dbReference type="STRING" id="445960.SAMN05421542_2939"/>
<name>A0A2X2XP62_CHRJE</name>
<keyword evidence="3" id="KW-1185">Reference proteome</keyword>